<comment type="similarity">
    <text evidence="1">Belongs to the dynein light chain Tctex-type family.</text>
</comment>
<evidence type="ECO:0000313" key="4">
    <source>
        <dbReference type="Proteomes" id="UP001642520"/>
    </source>
</evidence>
<dbReference type="Proteomes" id="UP001642520">
    <property type="component" value="Unassembled WGS sequence"/>
</dbReference>
<dbReference type="CDD" id="cd21451">
    <property type="entry name" value="DLC-like_TCTEX1D"/>
    <property type="match status" value="1"/>
</dbReference>
<accession>A0ABP1NC80</accession>
<gene>
    <name evidence="3" type="ORF">XYLVIOL_LOCUS2563</name>
</gene>
<evidence type="ECO:0000256" key="1">
    <source>
        <dbReference type="ARBA" id="ARBA00005361"/>
    </source>
</evidence>
<sequence length="178" mass="21170">MNHQSPSKHANELSRPSKFRQSMRQVQFDGNKRRLLSKISAASSGSRMFFHKRGDRLKIPKYQNTYRLESFRPFDVEVVDKLVKDTMERKLSPVTTYHPNQMSKLCFEIGSDLQRVLCKKDYDRYKLVVQVTIVQRFDQSVHAGVQCLWDVERDNCSYYVFENNHIYAWCCVFGMYYE</sequence>
<reference evidence="3 4" key="1">
    <citation type="submission" date="2024-08" db="EMBL/GenBank/DDBJ databases">
        <authorList>
            <person name="Will J Nash"/>
            <person name="Angela Man"/>
            <person name="Seanna McTaggart"/>
            <person name="Kendall Baker"/>
            <person name="Tom Barker"/>
            <person name="Leah Catchpole"/>
            <person name="Alex Durrant"/>
            <person name="Karim Gharbi"/>
            <person name="Naomi Irish"/>
            <person name="Gemy Kaithakottil"/>
            <person name="Debby Ku"/>
            <person name="Aaliyah Providence"/>
            <person name="Felix Shaw"/>
            <person name="David Swarbreck"/>
            <person name="Chris Watkins"/>
            <person name="Ann M. McCartney"/>
            <person name="Giulio Formenti"/>
            <person name="Alice Mouton"/>
            <person name="Noel Vella"/>
            <person name="Bjorn M von Reumont"/>
            <person name="Adriana Vella"/>
            <person name="Wilfried Haerty"/>
        </authorList>
    </citation>
    <scope>NUCLEOTIDE SEQUENCE [LARGE SCALE GENOMIC DNA]</scope>
</reference>
<feature type="region of interest" description="Disordered" evidence="2">
    <location>
        <begin position="1"/>
        <end position="21"/>
    </location>
</feature>
<evidence type="ECO:0000313" key="3">
    <source>
        <dbReference type="EMBL" id="CAL7937155.1"/>
    </source>
</evidence>
<dbReference type="InterPro" id="IPR005334">
    <property type="entry name" value="Tctex-1-like"/>
</dbReference>
<organism evidence="3 4">
    <name type="scientific">Xylocopa violacea</name>
    <name type="common">Violet carpenter bee</name>
    <name type="synonym">Apis violacea</name>
    <dbReference type="NCBI Taxonomy" id="135666"/>
    <lineage>
        <taxon>Eukaryota</taxon>
        <taxon>Metazoa</taxon>
        <taxon>Ecdysozoa</taxon>
        <taxon>Arthropoda</taxon>
        <taxon>Hexapoda</taxon>
        <taxon>Insecta</taxon>
        <taxon>Pterygota</taxon>
        <taxon>Neoptera</taxon>
        <taxon>Endopterygota</taxon>
        <taxon>Hymenoptera</taxon>
        <taxon>Apocrita</taxon>
        <taxon>Aculeata</taxon>
        <taxon>Apoidea</taxon>
        <taxon>Anthophila</taxon>
        <taxon>Apidae</taxon>
        <taxon>Xylocopa</taxon>
        <taxon>Xylocopa</taxon>
    </lineage>
</organism>
<protein>
    <submittedName>
        <fullName evidence="3">Uncharacterized protein</fullName>
    </submittedName>
</protein>
<dbReference type="PANTHER" id="PTHR21255">
    <property type="entry name" value="T-COMPLEX-ASSOCIATED-TESTIS-EXPRESSED 1/ DYNEIN LIGHT CHAIN"/>
    <property type="match status" value="1"/>
</dbReference>
<comment type="caution">
    <text evidence="3">The sequence shown here is derived from an EMBL/GenBank/DDBJ whole genome shotgun (WGS) entry which is preliminary data.</text>
</comment>
<name>A0ABP1NC80_XYLVO</name>
<proteinExistence type="inferred from homology"/>
<dbReference type="Gene3D" id="3.30.1140.40">
    <property type="entry name" value="Tctex-1"/>
    <property type="match status" value="1"/>
</dbReference>
<dbReference type="PANTHER" id="PTHR21255:SF69">
    <property type="entry name" value="AT23443P"/>
    <property type="match status" value="1"/>
</dbReference>
<evidence type="ECO:0000256" key="2">
    <source>
        <dbReference type="SAM" id="MobiDB-lite"/>
    </source>
</evidence>
<dbReference type="InterPro" id="IPR038586">
    <property type="entry name" value="Tctex-1-like_sf"/>
</dbReference>
<dbReference type="Pfam" id="PF03645">
    <property type="entry name" value="Tctex-1"/>
    <property type="match status" value="1"/>
</dbReference>
<keyword evidence="4" id="KW-1185">Reference proteome</keyword>
<dbReference type="EMBL" id="CAXAJV020001287">
    <property type="protein sequence ID" value="CAL7937155.1"/>
    <property type="molecule type" value="Genomic_DNA"/>
</dbReference>